<protein>
    <recommendedName>
        <fullName evidence="4">DUF4860 domain-containing protein</fullName>
    </recommendedName>
</protein>
<comment type="caution">
    <text evidence="2">The sequence shown here is derived from an EMBL/GenBank/DDBJ whole genome shotgun (WGS) entry which is preliminary data.</text>
</comment>
<keyword evidence="1" id="KW-0812">Transmembrane</keyword>
<evidence type="ECO:0000256" key="1">
    <source>
        <dbReference type="SAM" id="Phobius"/>
    </source>
</evidence>
<keyword evidence="3" id="KW-1185">Reference proteome</keyword>
<keyword evidence="1" id="KW-0472">Membrane</keyword>
<feature type="transmembrane region" description="Helical" evidence="1">
    <location>
        <begin position="7"/>
        <end position="30"/>
    </location>
</feature>
<keyword evidence="1" id="KW-1133">Transmembrane helix</keyword>
<organism evidence="2 3">
    <name type="scientific">Faecalibacillus faecis</name>
    <dbReference type="NCBI Taxonomy" id="1982628"/>
    <lineage>
        <taxon>Bacteria</taxon>
        <taxon>Bacillati</taxon>
        <taxon>Bacillota</taxon>
        <taxon>Erysipelotrichia</taxon>
        <taxon>Erysipelotrichales</taxon>
        <taxon>Coprobacillaceae</taxon>
        <taxon>Faecalibacillus</taxon>
    </lineage>
</organism>
<reference evidence="3" key="1">
    <citation type="submission" date="2018-03" db="EMBL/GenBank/DDBJ databases">
        <title>Lachnoclostridium SNUG30370 gen.nov., sp.nov., isolated from human faeces.</title>
        <authorList>
            <person name="Seo B."/>
            <person name="Jeon K."/>
            <person name="Ko G."/>
        </authorList>
    </citation>
    <scope>NUCLEOTIDE SEQUENCE [LARGE SCALE GENOMIC DNA]</scope>
    <source>
        <strain evidence="3">SNUG30370</strain>
    </source>
</reference>
<gene>
    <name evidence="2" type="ORF">C7U55_08225</name>
</gene>
<proteinExistence type="predicted"/>
<dbReference type="RefSeq" id="WP_106988149.1">
    <property type="nucleotide sequence ID" value="NZ_DBGCOW010000029.1"/>
</dbReference>
<evidence type="ECO:0000313" key="2">
    <source>
        <dbReference type="EMBL" id="PST40039.1"/>
    </source>
</evidence>
<dbReference type="Proteomes" id="UP000241201">
    <property type="component" value="Unassembled WGS sequence"/>
</dbReference>
<evidence type="ECO:0008006" key="4">
    <source>
        <dbReference type="Google" id="ProtNLM"/>
    </source>
</evidence>
<dbReference type="GeneID" id="77471074"/>
<dbReference type="EMBL" id="PYLP01000009">
    <property type="protein sequence ID" value="PST40039.1"/>
    <property type="molecule type" value="Genomic_DNA"/>
</dbReference>
<sequence>MKYKVKLFIFGVETFMIFCIVSTMIFTRIYNGSYFSIFHQFDKQEHLILKKKISNRDSIVIFERGEPVFFEKNHLEIRLSNRIDVIDIDIDNAGKPLTKKNIDINQRQDFIEITIHKNDGKTIVYKLNEAFNK</sequence>
<evidence type="ECO:0000313" key="3">
    <source>
        <dbReference type="Proteomes" id="UP000241201"/>
    </source>
</evidence>
<name>A0A2T3FXN6_9FIRM</name>
<dbReference type="AlphaFoldDB" id="A0A2T3FXN6"/>
<accession>A0A2T3FXN6</accession>